<dbReference type="GO" id="GO:0016787">
    <property type="term" value="F:hydrolase activity"/>
    <property type="evidence" value="ECO:0007669"/>
    <property type="project" value="UniProtKB-KW"/>
</dbReference>
<feature type="compositionally biased region" description="Basic and acidic residues" evidence="2">
    <location>
        <begin position="1150"/>
        <end position="1159"/>
    </location>
</feature>
<keyword evidence="1" id="KW-0378">Hydrolase</keyword>
<feature type="compositionally biased region" description="Basic and acidic residues" evidence="2">
    <location>
        <begin position="556"/>
        <end position="577"/>
    </location>
</feature>
<keyword evidence="5" id="KW-1185">Reference proteome</keyword>
<sequence length="1289" mass="145508">MIQAAGKLVLIDKLLPKLIAGGHKVLIFSQMVRCLDILEDYLIQRRYTYERIDGRVRGNLRQAAIDRFCKPESDRFVFLLCTRAGGLGINLTAADTCIIFDSDWNPQNDLQAQARCHRIGQSKAVKVYRLITRNSYEREMFDKASLKLGLDKAVLQDINRKGGTNGVQQLSKMEVEDLLRKGAYGALMDEEDEGSKFCEEDIDQILQRRTQTITIQTEGKGSTFAKASFVASGNRTDISLDDPNFWQKWAKIAELDTDAKNEKESLVIDRPRVRKQTKHYNSFEEDELMEFSELDSDSDERPTRSRRFNEKTRRYLRAECFRVEKNLLIFGWGRWKDILTHGRFKWHLNEKDMEMICRALLVYCVKHYKGDEKIKSFIWDLITPTKDGQNQALQNHSGLSAPVPRGRKGKKTKNQMLLPEIKNADWLATCNPEVVLHDDSYKKHLKQHCNKVLLRVRMLYYLKAEVLGEAADKAFEGTPARELDVLLPDIDYVEIPVDWWNAEADKSLLIGVFKHGYERYNAMRADPALCFLEKVGMPDEKLLSAEQGISDGAQDTAERGTMEKEESNGEKLEGLPKQEDIVAAGAGEAGEKRDEPSAARLRRLVTVYQRCNRKELPARGEMLVPGNHGYWLQDEVFRRASEMDSVNKEMQKRWTRREQADFYRTVSSFGVIYDQEKKTFDWAQFRAISRLEKKTDESLEKYFYSFVAMCKNVCGLPLWKEDGPPDPDIYVEPITEERAARTLYRIELLRKVREQVLKCPQLHERLKLCRPSLYLPVWWECGKHDRDLLIGTAKHGLNRTDYYIMNDPQLSFLDAYRNYAQHKRTGIPGSETLCCLYQTNSKLYGSPLYSQVDRTCESLENETESQIKLESTDSTMSQAGGSPPDTSCETFMSKVRDIISSNYDESSLPDSLMCMMYDEKACNSEQSSLARDSPSCTDIGSSIAKLSEGKLEGDEDPSSCDAEAMREASFLEGLQVGCDQMDCQNEEAEPSPSTPESDPSRSVPAELCEAMQQKRDLGSPAPVLPEHRAVEGVMSVGLYSPSLHNYDMKVPPEQRFINLLQEKGMEAKAGPSQSHSEEDEEEEDDDNSEVAADVAEGLSGPKATASCDELGGEEQSPGLPAHEDVCPEDVNSERGSLGLGTLKVPTEPGPEGRENHSLDEENALQHLPGQSQSRAFSLPAPPLGAVGAQPLHAGGEDWGQEAKGQAGSREALHPEPPCVKQEECEIRDEEEKTGSSQSQDGPEKYLEEESKSSTSVLPGEIDDLQDARAPTIAQLLQEKTLYSFSEWPK</sequence>
<dbReference type="OrthoDB" id="5857104at2759"/>
<evidence type="ECO:0000259" key="3">
    <source>
        <dbReference type="PROSITE" id="PS51194"/>
    </source>
</evidence>
<dbReference type="InterPro" id="IPR027417">
    <property type="entry name" value="P-loop_NTPase"/>
</dbReference>
<dbReference type="InterPro" id="IPR056342">
    <property type="entry name" value="HTH_CHD6-9"/>
</dbReference>
<dbReference type="PROSITE" id="PS51194">
    <property type="entry name" value="HELICASE_CTER"/>
    <property type="match status" value="1"/>
</dbReference>
<dbReference type="InterPro" id="IPR051493">
    <property type="entry name" value="CHD"/>
</dbReference>
<dbReference type="Gene3D" id="3.40.50.300">
    <property type="entry name" value="P-loop containing nucleotide triphosphate hydrolases"/>
    <property type="match status" value="1"/>
</dbReference>
<feature type="region of interest" description="Disordered" evidence="2">
    <location>
        <begin position="1058"/>
        <end position="1265"/>
    </location>
</feature>
<dbReference type="Pfam" id="PF23078">
    <property type="entry name" value="HTH_CHD6-9"/>
    <property type="match status" value="1"/>
</dbReference>
<reference evidence="4 5" key="1">
    <citation type="submission" date="2018-01" db="EMBL/GenBank/DDBJ databases">
        <title>Comparison of the Chinese Bamboo Partridge and Red Junglefowl genome sequences highlights the importance of demography in genome evolution.</title>
        <authorList>
            <person name="Tiley G.P."/>
            <person name="Kimball R.T."/>
            <person name="Braun E.L."/>
            <person name="Burleigh J.G."/>
        </authorList>
    </citation>
    <scope>NUCLEOTIDE SEQUENCE [LARGE SCALE GENOMIC DNA]</scope>
    <source>
        <strain evidence="4">RTK389</strain>
        <tissue evidence="4">Blood</tissue>
    </source>
</reference>
<gene>
    <name evidence="4" type="ORF">CIB84_000860</name>
</gene>
<comment type="caution">
    <text evidence="4">The sequence shown here is derived from an EMBL/GenBank/DDBJ whole genome shotgun (WGS) entry which is preliminary data.</text>
</comment>
<dbReference type="FunFam" id="1.10.10.60:FF:000184">
    <property type="entry name" value="Chromodomain helicase DNA binding protein 6"/>
    <property type="match status" value="1"/>
</dbReference>
<dbReference type="PANTHER" id="PTHR46850:SF1">
    <property type="entry name" value="CHROMODOMAIN-HELICASE-DNA-BINDING PROTEIN 9"/>
    <property type="match status" value="1"/>
</dbReference>
<dbReference type="Pfam" id="PF00271">
    <property type="entry name" value="Helicase_C"/>
    <property type="match status" value="1"/>
</dbReference>
<organism evidence="4 5">
    <name type="scientific">Bambusicola thoracicus</name>
    <name type="common">Chinese bamboo-partridge</name>
    <name type="synonym">Perdix thoracica</name>
    <dbReference type="NCBI Taxonomy" id="9083"/>
    <lineage>
        <taxon>Eukaryota</taxon>
        <taxon>Metazoa</taxon>
        <taxon>Chordata</taxon>
        <taxon>Craniata</taxon>
        <taxon>Vertebrata</taxon>
        <taxon>Euteleostomi</taxon>
        <taxon>Archelosauria</taxon>
        <taxon>Archosauria</taxon>
        <taxon>Dinosauria</taxon>
        <taxon>Saurischia</taxon>
        <taxon>Theropoda</taxon>
        <taxon>Coelurosauria</taxon>
        <taxon>Aves</taxon>
        <taxon>Neognathae</taxon>
        <taxon>Galloanserae</taxon>
        <taxon>Galliformes</taxon>
        <taxon>Phasianidae</taxon>
        <taxon>Perdicinae</taxon>
        <taxon>Bambusicola</taxon>
    </lineage>
</organism>
<feature type="compositionally biased region" description="Acidic residues" evidence="2">
    <location>
        <begin position="1077"/>
        <end position="1088"/>
    </location>
</feature>
<name>A0A2P4TGC2_BAMTH</name>
<accession>A0A2P4TGC2</accession>
<feature type="compositionally biased region" description="Basic and acidic residues" evidence="2">
    <location>
        <begin position="1241"/>
        <end position="1251"/>
    </location>
</feature>
<dbReference type="EMBL" id="PPHD01000511">
    <property type="protein sequence ID" value="POI35388.1"/>
    <property type="molecule type" value="Genomic_DNA"/>
</dbReference>
<feature type="region of interest" description="Disordered" evidence="2">
    <location>
        <begin position="389"/>
        <end position="410"/>
    </location>
</feature>
<dbReference type="InterPro" id="IPR001650">
    <property type="entry name" value="Helicase_C-like"/>
</dbReference>
<protein>
    <recommendedName>
        <fullName evidence="3">Helicase C-terminal domain-containing protein</fullName>
    </recommendedName>
</protein>
<feature type="non-terminal residue" evidence="4">
    <location>
        <position position="1289"/>
    </location>
</feature>
<dbReference type="Gene3D" id="1.10.10.60">
    <property type="entry name" value="Homeodomain-like"/>
    <property type="match status" value="2"/>
</dbReference>
<evidence type="ECO:0000313" key="4">
    <source>
        <dbReference type="EMBL" id="POI35388.1"/>
    </source>
</evidence>
<dbReference type="PANTHER" id="PTHR46850">
    <property type="entry name" value="CHROMODOMAIN-HELICASE-DNA-BINDING PROTEIN 9"/>
    <property type="match status" value="1"/>
</dbReference>
<feature type="compositionally biased region" description="Polar residues" evidence="2">
    <location>
        <begin position="389"/>
        <end position="398"/>
    </location>
</feature>
<evidence type="ECO:0000313" key="5">
    <source>
        <dbReference type="Proteomes" id="UP000237246"/>
    </source>
</evidence>
<evidence type="ECO:0000256" key="1">
    <source>
        <dbReference type="ARBA" id="ARBA00022801"/>
    </source>
</evidence>
<dbReference type="InterPro" id="IPR049730">
    <property type="entry name" value="SNF2/RAD54-like_C"/>
</dbReference>
<feature type="domain" description="Helicase C-terminal" evidence="3">
    <location>
        <begin position="10"/>
        <end position="179"/>
    </location>
</feature>
<feature type="region of interest" description="Disordered" evidence="2">
    <location>
        <begin position="984"/>
        <end position="1004"/>
    </location>
</feature>
<dbReference type="SMART" id="SM00490">
    <property type="entry name" value="HELICc"/>
    <property type="match status" value="1"/>
</dbReference>
<feature type="region of interest" description="Disordered" evidence="2">
    <location>
        <begin position="545"/>
        <end position="577"/>
    </location>
</feature>
<dbReference type="CDD" id="cd18793">
    <property type="entry name" value="SF2_C_SNF"/>
    <property type="match status" value="1"/>
</dbReference>
<dbReference type="SUPFAM" id="SSF52540">
    <property type="entry name" value="P-loop containing nucleoside triphosphate hydrolases"/>
    <property type="match status" value="1"/>
</dbReference>
<dbReference type="Proteomes" id="UP000237246">
    <property type="component" value="Unassembled WGS sequence"/>
</dbReference>
<proteinExistence type="predicted"/>
<evidence type="ECO:0000256" key="2">
    <source>
        <dbReference type="SAM" id="MobiDB-lite"/>
    </source>
</evidence>
<feature type="compositionally biased region" description="Basic and acidic residues" evidence="2">
    <location>
        <begin position="1220"/>
        <end position="1233"/>
    </location>
</feature>